<evidence type="ECO:0000313" key="2">
    <source>
        <dbReference type="EMBL" id="TWI53735.1"/>
    </source>
</evidence>
<accession>A0A562QAE8</accession>
<evidence type="ECO:0000259" key="1">
    <source>
        <dbReference type="Pfam" id="PF10686"/>
    </source>
</evidence>
<dbReference type="InterPro" id="IPR019627">
    <property type="entry name" value="YAcAr"/>
</dbReference>
<proteinExistence type="predicted"/>
<gene>
    <name evidence="2" type="ORF">IQ22_02340</name>
</gene>
<dbReference type="EMBL" id="VLKY01000007">
    <property type="protein sequence ID" value="TWI53735.1"/>
    <property type="molecule type" value="Genomic_DNA"/>
</dbReference>
<dbReference type="AlphaFoldDB" id="A0A562QAE8"/>
<name>A0A562QAE8_9PSED</name>
<feature type="domain" description="YspA cpYpsA-related SLOG" evidence="1">
    <location>
        <begin position="1"/>
        <end position="64"/>
    </location>
</feature>
<reference evidence="2 3" key="1">
    <citation type="journal article" date="2015" name="Stand. Genomic Sci.">
        <title>Genomic Encyclopedia of Bacterial and Archaeal Type Strains, Phase III: the genomes of soil and plant-associated and newly described type strains.</title>
        <authorList>
            <person name="Whitman W.B."/>
            <person name="Woyke T."/>
            <person name="Klenk H.P."/>
            <person name="Zhou Y."/>
            <person name="Lilburn T.G."/>
            <person name="Beck B.J."/>
            <person name="De Vos P."/>
            <person name="Vandamme P."/>
            <person name="Eisen J.A."/>
            <person name="Garrity G."/>
            <person name="Hugenholtz P."/>
            <person name="Kyrpides N.C."/>
        </authorList>
    </citation>
    <scope>NUCLEOTIDE SEQUENCE [LARGE SCALE GENOMIC DNA]</scope>
    <source>
        <strain evidence="2 3">CGMCC 1.6858</strain>
    </source>
</reference>
<evidence type="ECO:0000313" key="3">
    <source>
        <dbReference type="Proteomes" id="UP000316905"/>
    </source>
</evidence>
<dbReference type="Proteomes" id="UP000316905">
    <property type="component" value="Unassembled WGS sequence"/>
</dbReference>
<dbReference type="Pfam" id="PF10686">
    <property type="entry name" value="YAcAr"/>
    <property type="match status" value="1"/>
</dbReference>
<sequence>MRLIVCGGRHFNDQEFVFAALNAVMTRKGIEMIIHGGSTPVDRWAEAWAHEHGIKAIAVPAKLHLFGPRAFPLRVTSMLRLHPDGVVAFPGSEGTESLVQQAQAAGVKVWRPRKQAFAEVSH</sequence>
<comment type="caution">
    <text evidence="2">The sequence shown here is derived from an EMBL/GenBank/DDBJ whole genome shotgun (WGS) entry which is preliminary data.</text>
</comment>
<keyword evidence="3" id="KW-1185">Reference proteome</keyword>
<protein>
    <submittedName>
        <fullName evidence="2">Uncharacterized protein DUF2493</fullName>
    </submittedName>
</protein>
<organism evidence="2 3">
    <name type="scientific">Pseudomonas duriflava</name>
    <dbReference type="NCBI Taxonomy" id="459528"/>
    <lineage>
        <taxon>Bacteria</taxon>
        <taxon>Pseudomonadati</taxon>
        <taxon>Pseudomonadota</taxon>
        <taxon>Gammaproteobacteria</taxon>
        <taxon>Pseudomonadales</taxon>
        <taxon>Pseudomonadaceae</taxon>
        <taxon>Pseudomonas</taxon>
    </lineage>
</organism>
<dbReference type="OrthoDB" id="572639at2"/>
<dbReference type="RefSeq" id="WP_145141855.1">
    <property type="nucleotide sequence ID" value="NZ_VLKY01000007.1"/>
</dbReference>